<gene>
    <name evidence="3" type="ORF">ATK78_0023</name>
</gene>
<protein>
    <recommendedName>
        <fullName evidence="5">Esterase/PHB depolymerase</fullName>
    </recommendedName>
</protein>
<evidence type="ECO:0000313" key="3">
    <source>
        <dbReference type="EMBL" id="TDQ10915.1"/>
    </source>
</evidence>
<keyword evidence="4" id="KW-1185">Reference proteome</keyword>
<dbReference type="InterPro" id="IPR050955">
    <property type="entry name" value="Plant_Biomass_Hydrol_Est"/>
</dbReference>
<name>A0A4R6SY53_9SPHI</name>
<evidence type="ECO:0008006" key="5">
    <source>
        <dbReference type="Google" id="ProtNLM"/>
    </source>
</evidence>
<reference evidence="3 4" key="1">
    <citation type="submission" date="2019-03" db="EMBL/GenBank/DDBJ databases">
        <title>Genomic Encyclopedia of Archaeal and Bacterial Type Strains, Phase II (KMG-II): from individual species to whole genera.</title>
        <authorList>
            <person name="Goeker M."/>
        </authorList>
    </citation>
    <scope>NUCLEOTIDE SEQUENCE [LARGE SCALE GENOMIC DNA]</scope>
    <source>
        <strain evidence="3 4">DSM 19035</strain>
    </source>
</reference>
<proteinExistence type="predicted"/>
<dbReference type="RefSeq" id="WP_133574040.1">
    <property type="nucleotide sequence ID" value="NZ_SNYC01000003.1"/>
</dbReference>
<dbReference type="GO" id="GO:0016787">
    <property type="term" value="F:hydrolase activity"/>
    <property type="evidence" value="ECO:0007669"/>
    <property type="project" value="UniProtKB-KW"/>
</dbReference>
<dbReference type="PANTHER" id="PTHR43037">
    <property type="entry name" value="UNNAMED PRODUCT-RELATED"/>
    <property type="match status" value="1"/>
</dbReference>
<accession>A0A4R6SY53</accession>
<dbReference type="Gene3D" id="3.40.50.1820">
    <property type="entry name" value="alpha/beta hydrolase"/>
    <property type="match status" value="1"/>
</dbReference>
<sequence length="400" mass="44892">MHYKIKSAVSLLLFFGFVLVTSLTYAQSALSKSAAEAMAQSELKQQSALYKPKAELEWENKSIALGAHTLKFAYRKLGEKPKDGYSMYISMHGGGNTSPATNDQQWKNQINLYTPAEGIYVAPRAPTNTWNLWHEAHIDTLFDRLIKDAVIMEGVNPNKIYLLGYSAGGDGTFQLAPRMADYWAASAMMAGHPGDAAAMNLRNLPFAIYVGGVDKAYNRNKLAGEWGLKLDSLEKSDPGSFQHDVHVYPDLPHWMNRKDTVAIPWLASFKRNALPAKVTWHQDDMNRTRFYWLGVPAAEMKTGAEVIASISENTVLIEKNDNTTLLIYLNDQMLNLDKKVKVIYLGKTIFNGKVKRDQAIIKETAAERLDKDLIFYSRIAIKEGKVWQDIHPASTFITIP</sequence>
<dbReference type="Proteomes" id="UP000295620">
    <property type="component" value="Unassembled WGS sequence"/>
</dbReference>
<dbReference type="SUPFAM" id="SSF53474">
    <property type="entry name" value="alpha/beta-Hydrolases"/>
    <property type="match status" value="1"/>
</dbReference>
<dbReference type="OrthoDB" id="9764953at2"/>
<evidence type="ECO:0000256" key="2">
    <source>
        <dbReference type="ARBA" id="ARBA00022801"/>
    </source>
</evidence>
<dbReference type="EMBL" id="SNYC01000003">
    <property type="protein sequence ID" value="TDQ10915.1"/>
    <property type="molecule type" value="Genomic_DNA"/>
</dbReference>
<keyword evidence="1" id="KW-0732">Signal</keyword>
<evidence type="ECO:0000256" key="1">
    <source>
        <dbReference type="ARBA" id="ARBA00022729"/>
    </source>
</evidence>
<dbReference type="AlphaFoldDB" id="A0A4R6SY53"/>
<dbReference type="PANTHER" id="PTHR43037:SF5">
    <property type="entry name" value="FERULOYL ESTERASE"/>
    <property type="match status" value="1"/>
</dbReference>
<organism evidence="3 4">
    <name type="scientific">Pedobacter metabolipauper</name>
    <dbReference type="NCBI Taxonomy" id="425513"/>
    <lineage>
        <taxon>Bacteria</taxon>
        <taxon>Pseudomonadati</taxon>
        <taxon>Bacteroidota</taxon>
        <taxon>Sphingobacteriia</taxon>
        <taxon>Sphingobacteriales</taxon>
        <taxon>Sphingobacteriaceae</taxon>
        <taxon>Pedobacter</taxon>
    </lineage>
</organism>
<dbReference type="InterPro" id="IPR029058">
    <property type="entry name" value="AB_hydrolase_fold"/>
</dbReference>
<evidence type="ECO:0000313" key="4">
    <source>
        <dbReference type="Proteomes" id="UP000295620"/>
    </source>
</evidence>
<keyword evidence="2" id="KW-0378">Hydrolase</keyword>
<comment type="caution">
    <text evidence="3">The sequence shown here is derived from an EMBL/GenBank/DDBJ whole genome shotgun (WGS) entry which is preliminary data.</text>
</comment>